<dbReference type="AlphaFoldDB" id="A0A8X6VK65"/>
<protein>
    <submittedName>
        <fullName evidence="1">Cullin-4A</fullName>
    </submittedName>
</protein>
<evidence type="ECO:0000313" key="2">
    <source>
        <dbReference type="Proteomes" id="UP000887159"/>
    </source>
</evidence>
<comment type="caution">
    <text evidence="1">The sequence shown here is derived from an EMBL/GenBank/DDBJ whole genome shotgun (WGS) entry which is preliminary data.</text>
</comment>
<accession>A0A8X6VK65</accession>
<dbReference type="Proteomes" id="UP000887159">
    <property type="component" value="Unassembled WGS sequence"/>
</dbReference>
<organism evidence="1 2">
    <name type="scientific">Trichonephila clavipes</name>
    <name type="common">Golden silk orbweaver</name>
    <name type="synonym">Nephila clavipes</name>
    <dbReference type="NCBI Taxonomy" id="2585209"/>
    <lineage>
        <taxon>Eukaryota</taxon>
        <taxon>Metazoa</taxon>
        <taxon>Ecdysozoa</taxon>
        <taxon>Arthropoda</taxon>
        <taxon>Chelicerata</taxon>
        <taxon>Arachnida</taxon>
        <taxon>Araneae</taxon>
        <taxon>Araneomorphae</taxon>
        <taxon>Entelegynae</taxon>
        <taxon>Araneoidea</taxon>
        <taxon>Nephilidae</taxon>
        <taxon>Trichonephila</taxon>
    </lineage>
</organism>
<dbReference type="EMBL" id="BMAU01021284">
    <property type="protein sequence ID" value="GFY08990.1"/>
    <property type="molecule type" value="Genomic_DNA"/>
</dbReference>
<name>A0A8X6VK65_TRICX</name>
<proteinExistence type="predicted"/>
<gene>
    <name evidence="1" type="primary">NCL1_38383</name>
    <name evidence="1" type="ORF">TNCV_4661811</name>
</gene>
<keyword evidence="2" id="KW-1185">Reference proteome</keyword>
<reference evidence="1" key="1">
    <citation type="submission" date="2020-08" db="EMBL/GenBank/DDBJ databases">
        <title>Multicomponent nature underlies the extraordinary mechanical properties of spider dragline silk.</title>
        <authorList>
            <person name="Kono N."/>
            <person name="Nakamura H."/>
            <person name="Mori M."/>
            <person name="Yoshida Y."/>
            <person name="Ohtoshi R."/>
            <person name="Malay A.D."/>
            <person name="Moran D.A.P."/>
            <person name="Tomita M."/>
            <person name="Numata K."/>
            <person name="Arakawa K."/>
        </authorList>
    </citation>
    <scope>NUCLEOTIDE SEQUENCE</scope>
</reference>
<evidence type="ECO:0000313" key="1">
    <source>
        <dbReference type="EMBL" id="GFY08990.1"/>
    </source>
</evidence>
<sequence length="169" mass="19042">MRGHGSLVVKVSDRDCRVTSSSRVPLKTRHIRERCTLNLSRAQMPSGWCGVVVRRGVRANSEDNPVKEGPLQNCVVLCLGLNLGEDMNVCKCILPSRHEGTLNSRRTASPLVRFVEGEERWETPDLPLGVLPQNWRETKLNRSVTCMVFKATANDRRHLALCHDEFRGP</sequence>